<reference evidence="2 3" key="1">
    <citation type="submission" date="2019-04" db="EMBL/GenBank/DDBJ databases">
        <authorList>
            <person name="Grouzdev D.S."/>
            <person name="Nazina T.N."/>
        </authorList>
    </citation>
    <scope>NUCLEOTIDE SEQUENCE [LARGE SCALE GENOMIC DNA]</scope>
    <source>
        <strain evidence="2 3">SHC 3-19</strain>
    </source>
</reference>
<dbReference type="RefSeq" id="WP_138349644.1">
    <property type="nucleotide sequence ID" value="NZ_SROY01000006.1"/>
</dbReference>
<proteinExistence type="predicted"/>
<sequence length="289" mass="32416">MEVEIPYVRTILINAIVEQVHTFDSGASHLRILQETGQMDAWSWLPSMAQDTERVLKAEVCAMPLETSEGETHVVTRIQPRPELDVFNLIPDQFGKRDDIVFRCRDVVDACESEPLRRFLSNVFSMPAVYRNFWQCQASKAHHHAYTGGLAVHSIEMAENVRDTPRLTGMERDVGIAHALTHDVGKLWCYAEGGAHLYALGHELVGLAQLHGALERLGCDWPDGAVAMRSLLSGQWKRLGGKPLMAVGSLVRAYDQASAENDLRLHGRHPHRPWSPSKPNGDNVLTFRR</sequence>
<dbReference type="Proteomes" id="UP000308508">
    <property type="component" value="Unassembled WGS sequence"/>
</dbReference>
<dbReference type="EMBL" id="SROY01000006">
    <property type="protein sequence ID" value="TLX20964.1"/>
    <property type="molecule type" value="Genomic_DNA"/>
</dbReference>
<evidence type="ECO:0000256" key="1">
    <source>
        <dbReference type="SAM" id="MobiDB-lite"/>
    </source>
</evidence>
<protein>
    <recommendedName>
        <fullName evidence="4">HD domain-containing protein</fullName>
    </recommendedName>
</protein>
<keyword evidence="3" id="KW-1185">Reference proteome</keyword>
<evidence type="ECO:0000313" key="2">
    <source>
        <dbReference type="EMBL" id="TLX20964.1"/>
    </source>
</evidence>
<accession>A0A5R9PBN9</accession>
<dbReference type="AlphaFoldDB" id="A0A5R9PBN9"/>
<feature type="region of interest" description="Disordered" evidence="1">
    <location>
        <begin position="265"/>
        <end position="289"/>
    </location>
</feature>
<name>A0A5R9PBN9_9GAMM</name>
<evidence type="ECO:0008006" key="4">
    <source>
        <dbReference type="Google" id="ProtNLM"/>
    </source>
</evidence>
<comment type="caution">
    <text evidence="2">The sequence shown here is derived from an EMBL/GenBank/DDBJ whole genome shotgun (WGS) entry which is preliminary data.</text>
</comment>
<evidence type="ECO:0000313" key="3">
    <source>
        <dbReference type="Proteomes" id="UP000308508"/>
    </source>
</evidence>
<gene>
    <name evidence="2" type="ORF">E5S66_12225</name>
</gene>
<dbReference type="SUPFAM" id="SSF109604">
    <property type="entry name" value="HD-domain/PDEase-like"/>
    <property type="match status" value="1"/>
</dbReference>
<organism evidence="2 3">
    <name type="scientific">Thermomonas fusca</name>
    <dbReference type="NCBI Taxonomy" id="215690"/>
    <lineage>
        <taxon>Bacteria</taxon>
        <taxon>Pseudomonadati</taxon>
        <taxon>Pseudomonadota</taxon>
        <taxon>Gammaproteobacteria</taxon>
        <taxon>Lysobacterales</taxon>
        <taxon>Lysobacteraceae</taxon>
        <taxon>Thermomonas</taxon>
    </lineage>
</organism>